<dbReference type="EMBL" id="BNBF01000036">
    <property type="protein sequence ID" value="GHG75000.1"/>
    <property type="molecule type" value="Genomic_DNA"/>
</dbReference>
<dbReference type="Gene3D" id="3.40.50.1820">
    <property type="entry name" value="alpha/beta hydrolase"/>
    <property type="match status" value="1"/>
</dbReference>
<protein>
    <submittedName>
        <fullName evidence="1">Uncharacterized protein</fullName>
    </submittedName>
</protein>
<dbReference type="InterPro" id="IPR005152">
    <property type="entry name" value="Lipase_secreted"/>
</dbReference>
<dbReference type="SUPFAM" id="SSF53474">
    <property type="entry name" value="alpha/beta-Hydrolases"/>
    <property type="match status" value="1"/>
</dbReference>
<gene>
    <name evidence="1" type="ORF">GCM10018980_72230</name>
</gene>
<sequence>MNSRLLTVDGHPLTVRPQRAPWDRIVAEQQLGRRKPRVPVLLSHSALDDVFPQQVGRNLAAVWCRRGATVRFSGNHIPGHIAATDATSAEGLPWLADRFAGRTAPSTC</sequence>
<dbReference type="PANTHER" id="PTHR34853:SF1">
    <property type="entry name" value="LIPASE 5"/>
    <property type="match status" value="1"/>
</dbReference>
<accession>A0A919F3J0</accession>
<organism evidence="1 2">
    <name type="scientific">Streptomyces capoamus</name>
    <dbReference type="NCBI Taxonomy" id="68183"/>
    <lineage>
        <taxon>Bacteria</taxon>
        <taxon>Bacillati</taxon>
        <taxon>Actinomycetota</taxon>
        <taxon>Actinomycetes</taxon>
        <taxon>Kitasatosporales</taxon>
        <taxon>Streptomycetaceae</taxon>
        <taxon>Streptomyces</taxon>
    </lineage>
</organism>
<dbReference type="GO" id="GO:0016042">
    <property type="term" value="P:lipid catabolic process"/>
    <property type="evidence" value="ECO:0007669"/>
    <property type="project" value="InterPro"/>
</dbReference>
<proteinExistence type="predicted"/>
<dbReference type="Pfam" id="PF03583">
    <property type="entry name" value="LIP"/>
    <property type="match status" value="1"/>
</dbReference>
<dbReference type="PANTHER" id="PTHR34853">
    <property type="match status" value="1"/>
</dbReference>
<name>A0A919F3J0_9ACTN</name>
<dbReference type="GO" id="GO:0004806">
    <property type="term" value="F:triacylglycerol lipase activity"/>
    <property type="evidence" value="ECO:0007669"/>
    <property type="project" value="InterPro"/>
</dbReference>
<dbReference type="InterPro" id="IPR029058">
    <property type="entry name" value="AB_hydrolase_fold"/>
</dbReference>
<keyword evidence="2" id="KW-1185">Reference proteome</keyword>
<evidence type="ECO:0000313" key="2">
    <source>
        <dbReference type="Proteomes" id="UP000619355"/>
    </source>
</evidence>
<dbReference type="AlphaFoldDB" id="A0A919F3J0"/>
<dbReference type="Proteomes" id="UP000619355">
    <property type="component" value="Unassembled WGS sequence"/>
</dbReference>
<dbReference type="RefSeq" id="WP_229900817.1">
    <property type="nucleotide sequence ID" value="NZ_BNBF01000036.1"/>
</dbReference>
<comment type="caution">
    <text evidence="1">The sequence shown here is derived from an EMBL/GenBank/DDBJ whole genome shotgun (WGS) entry which is preliminary data.</text>
</comment>
<evidence type="ECO:0000313" key="1">
    <source>
        <dbReference type="EMBL" id="GHG75000.1"/>
    </source>
</evidence>
<reference evidence="2" key="1">
    <citation type="journal article" date="2019" name="Int. J. Syst. Evol. Microbiol.">
        <title>The Global Catalogue of Microorganisms (GCM) 10K type strain sequencing project: providing services to taxonomists for standard genome sequencing and annotation.</title>
        <authorList>
            <consortium name="The Broad Institute Genomics Platform"/>
            <consortium name="The Broad Institute Genome Sequencing Center for Infectious Disease"/>
            <person name="Wu L."/>
            <person name="Ma J."/>
        </authorList>
    </citation>
    <scope>NUCLEOTIDE SEQUENCE [LARGE SCALE GENOMIC DNA]</scope>
    <source>
        <strain evidence="2">JCM 4253</strain>
    </source>
</reference>